<evidence type="ECO:0008006" key="5">
    <source>
        <dbReference type="Google" id="ProtNLM"/>
    </source>
</evidence>
<protein>
    <recommendedName>
        <fullName evidence="5">Hydrophobin</fullName>
    </recommendedName>
</protein>
<keyword evidence="4" id="KW-1185">Reference proteome</keyword>
<dbReference type="EMBL" id="JARKIB010000426">
    <property type="protein sequence ID" value="KAJ7709167.1"/>
    <property type="molecule type" value="Genomic_DNA"/>
</dbReference>
<feature type="signal peptide" evidence="1">
    <location>
        <begin position="1"/>
        <end position="21"/>
    </location>
</feature>
<evidence type="ECO:0000313" key="2">
    <source>
        <dbReference type="EMBL" id="KAJ7709167.1"/>
    </source>
</evidence>
<reference evidence="2" key="1">
    <citation type="submission" date="2023-03" db="EMBL/GenBank/DDBJ databases">
        <title>Massive genome expansion in bonnet fungi (Mycena s.s.) driven by repeated elements and novel gene families across ecological guilds.</title>
        <authorList>
            <consortium name="Lawrence Berkeley National Laboratory"/>
            <person name="Harder C.B."/>
            <person name="Miyauchi S."/>
            <person name="Viragh M."/>
            <person name="Kuo A."/>
            <person name="Thoen E."/>
            <person name="Andreopoulos B."/>
            <person name="Lu D."/>
            <person name="Skrede I."/>
            <person name="Drula E."/>
            <person name="Henrissat B."/>
            <person name="Morin E."/>
            <person name="Kohler A."/>
            <person name="Barry K."/>
            <person name="LaButti K."/>
            <person name="Morin E."/>
            <person name="Salamov A."/>
            <person name="Lipzen A."/>
            <person name="Mereny Z."/>
            <person name="Hegedus B."/>
            <person name="Baldrian P."/>
            <person name="Stursova M."/>
            <person name="Weitz H."/>
            <person name="Taylor A."/>
            <person name="Grigoriev I.V."/>
            <person name="Nagy L.G."/>
            <person name="Martin F."/>
            <person name="Kauserud H."/>
        </authorList>
    </citation>
    <scope>NUCLEOTIDE SEQUENCE</scope>
    <source>
        <strain evidence="2">CBHHK182m</strain>
    </source>
</reference>
<evidence type="ECO:0000313" key="4">
    <source>
        <dbReference type="Proteomes" id="UP001215598"/>
    </source>
</evidence>
<sequence length="96" mass="10024">MRATILTTAITLAVAATSAGAYNCKEGLTYCASTLKRLGDYTKNIEAALIDAEIVGVKYEVLFRCVEATGALAVAGVCSLYCKDGGPGHSDYCTAY</sequence>
<evidence type="ECO:0000256" key="1">
    <source>
        <dbReference type="SAM" id="SignalP"/>
    </source>
</evidence>
<proteinExistence type="predicted"/>
<evidence type="ECO:0000313" key="3">
    <source>
        <dbReference type="EMBL" id="KAJ7709168.1"/>
    </source>
</evidence>
<dbReference type="Proteomes" id="UP001215598">
    <property type="component" value="Unassembled WGS sequence"/>
</dbReference>
<organism evidence="2 4">
    <name type="scientific">Mycena metata</name>
    <dbReference type="NCBI Taxonomy" id="1033252"/>
    <lineage>
        <taxon>Eukaryota</taxon>
        <taxon>Fungi</taxon>
        <taxon>Dikarya</taxon>
        <taxon>Basidiomycota</taxon>
        <taxon>Agaricomycotina</taxon>
        <taxon>Agaricomycetes</taxon>
        <taxon>Agaricomycetidae</taxon>
        <taxon>Agaricales</taxon>
        <taxon>Marasmiineae</taxon>
        <taxon>Mycenaceae</taxon>
        <taxon>Mycena</taxon>
    </lineage>
</organism>
<comment type="caution">
    <text evidence="2">The sequence shown here is derived from an EMBL/GenBank/DDBJ whole genome shotgun (WGS) entry which is preliminary data.</text>
</comment>
<dbReference type="EMBL" id="JARKIB010000426">
    <property type="protein sequence ID" value="KAJ7709168.1"/>
    <property type="molecule type" value="Genomic_DNA"/>
</dbReference>
<accession>A0AAD7H028</accession>
<name>A0AAD7H028_9AGAR</name>
<keyword evidence="1" id="KW-0732">Signal</keyword>
<dbReference type="AlphaFoldDB" id="A0AAD7H028"/>
<gene>
    <name evidence="3" type="ORF">B0H16DRAFT_1631854</name>
    <name evidence="2" type="ORF">B0H16DRAFT_655166</name>
</gene>
<feature type="chain" id="PRO_5042441888" description="Hydrophobin" evidence="1">
    <location>
        <begin position="22"/>
        <end position="96"/>
    </location>
</feature>